<dbReference type="PRINTS" id="PR00111">
    <property type="entry name" value="ABHYDROLASE"/>
</dbReference>
<keyword evidence="3" id="KW-1185">Reference proteome</keyword>
<dbReference type="Proteomes" id="UP000248987">
    <property type="component" value="Unassembled WGS sequence"/>
</dbReference>
<dbReference type="RefSeq" id="WP_066434486.1">
    <property type="nucleotide sequence ID" value="NZ_LZRN01000020.1"/>
</dbReference>
<evidence type="ECO:0000313" key="3">
    <source>
        <dbReference type="Proteomes" id="UP000248987"/>
    </source>
</evidence>
<protein>
    <submittedName>
        <fullName evidence="2">Pimeloyl-ACP methyl ester carboxylesterase</fullName>
    </submittedName>
</protein>
<proteinExistence type="predicted"/>
<sequence length="258" mass="29139">MILEYKDIPIFYKDQGQGNVVVLLHGFLETSIMWKNLISEIDNTHRVIAIDLLGHGQTGCLGYIHTMEMMAEAVGFVLDYLKIKTAILIGHSMGGYVALAFAEAHPEKVERLCLVNSTPFSDSPERQINRDRAVRAVKQNHKNFIRMSIANLFSVDHREQFVEEIEFIKMVAMKLPVQGIVAALEGMKIRKDRSGILKNSDVPKLVILGHQDPVLEYDTVLPQLKGLGVEIVAFVGGHMSYIENIKEFTYKVKLFIEN</sequence>
<dbReference type="InterPro" id="IPR029058">
    <property type="entry name" value="AB_hydrolase_fold"/>
</dbReference>
<dbReference type="AlphaFoldDB" id="A0A1A7R1A0"/>
<dbReference type="SUPFAM" id="SSF53474">
    <property type="entry name" value="alpha/beta-Hydrolases"/>
    <property type="match status" value="1"/>
</dbReference>
<comment type="caution">
    <text evidence="2">The sequence shown here is derived from an EMBL/GenBank/DDBJ whole genome shotgun (WGS) entry which is preliminary data.</text>
</comment>
<gene>
    <name evidence="2" type="ORF">LX77_01218</name>
</gene>
<evidence type="ECO:0000313" key="2">
    <source>
        <dbReference type="EMBL" id="RAJ25802.1"/>
    </source>
</evidence>
<dbReference type="GO" id="GO:0016020">
    <property type="term" value="C:membrane"/>
    <property type="evidence" value="ECO:0007669"/>
    <property type="project" value="TreeGrafter"/>
</dbReference>
<feature type="domain" description="AB hydrolase-1" evidence="1">
    <location>
        <begin position="19"/>
        <end position="244"/>
    </location>
</feature>
<organism evidence="2 3">
    <name type="scientific">Gelidibacter algens</name>
    <dbReference type="NCBI Taxonomy" id="49280"/>
    <lineage>
        <taxon>Bacteria</taxon>
        <taxon>Pseudomonadati</taxon>
        <taxon>Bacteroidota</taxon>
        <taxon>Flavobacteriia</taxon>
        <taxon>Flavobacteriales</taxon>
        <taxon>Flavobacteriaceae</taxon>
        <taxon>Gelidibacter</taxon>
    </lineage>
</organism>
<dbReference type="Pfam" id="PF00561">
    <property type="entry name" value="Abhydrolase_1"/>
    <property type="match status" value="1"/>
</dbReference>
<dbReference type="PANTHER" id="PTHR43798">
    <property type="entry name" value="MONOACYLGLYCEROL LIPASE"/>
    <property type="match status" value="1"/>
</dbReference>
<dbReference type="PANTHER" id="PTHR43798:SF33">
    <property type="entry name" value="HYDROLASE, PUTATIVE (AFU_ORTHOLOGUE AFUA_2G14860)-RELATED"/>
    <property type="match status" value="1"/>
</dbReference>
<dbReference type="InterPro" id="IPR050266">
    <property type="entry name" value="AB_hydrolase_sf"/>
</dbReference>
<dbReference type="OrthoDB" id="252464at2"/>
<dbReference type="STRING" id="49280.A9996_10685"/>
<name>A0A1A7R1A0_9FLAO</name>
<evidence type="ECO:0000259" key="1">
    <source>
        <dbReference type="Pfam" id="PF00561"/>
    </source>
</evidence>
<reference evidence="2 3" key="1">
    <citation type="submission" date="2018-06" db="EMBL/GenBank/DDBJ databases">
        <title>Genomic Encyclopedia of Archaeal and Bacterial Type Strains, Phase II (KMG-II): from individual species to whole genera.</title>
        <authorList>
            <person name="Goeker M."/>
        </authorList>
    </citation>
    <scope>NUCLEOTIDE SEQUENCE [LARGE SCALE GENOMIC DNA]</scope>
    <source>
        <strain evidence="2 3">DSM 12408</strain>
    </source>
</reference>
<accession>A0A1A7R1A0</accession>
<dbReference type="EMBL" id="QLLQ01000003">
    <property type="protein sequence ID" value="RAJ25802.1"/>
    <property type="molecule type" value="Genomic_DNA"/>
</dbReference>
<dbReference type="Gene3D" id="3.40.50.1820">
    <property type="entry name" value="alpha/beta hydrolase"/>
    <property type="match status" value="1"/>
</dbReference>
<dbReference type="InterPro" id="IPR000073">
    <property type="entry name" value="AB_hydrolase_1"/>
</dbReference>